<keyword evidence="3" id="KW-1185">Reference proteome</keyword>
<dbReference type="Pfam" id="PF01075">
    <property type="entry name" value="Glyco_transf_9"/>
    <property type="match status" value="1"/>
</dbReference>
<comment type="caution">
    <text evidence="2">The sequence shown here is derived from an EMBL/GenBank/DDBJ whole genome shotgun (WGS) entry which is preliminary data.</text>
</comment>
<evidence type="ECO:0000256" key="1">
    <source>
        <dbReference type="SAM" id="MobiDB-lite"/>
    </source>
</evidence>
<dbReference type="Gene3D" id="3.40.50.2000">
    <property type="entry name" value="Glycogen Phosphorylase B"/>
    <property type="match status" value="1"/>
</dbReference>
<dbReference type="Proteomes" id="UP000791080">
    <property type="component" value="Unassembled WGS sequence"/>
</dbReference>
<dbReference type="InterPro" id="IPR002201">
    <property type="entry name" value="Glyco_trans_9"/>
</dbReference>
<evidence type="ECO:0000313" key="3">
    <source>
        <dbReference type="Proteomes" id="UP000791080"/>
    </source>
</evidence>
<sequence>MVSSTRYDGIPDLIERFGARAVTDLWRHPPPDERVGDRYLRILRDEGLIGTEDLDCPGHVRLTSTERLLGAELLGRVVPAHVRRAPVVLVTGAGMAVKRWPGPSWDALAAALRAAGTPVLAVADGGPVPRGASPLPRGDLRALAATYAEVGRRGGVVVGGDTGPTRLAASLGVRVVGLFGPTSTPRYGFGPGPGSPHEAGRRGVGQVGGGGAGTRATGASARPGRDGEDGRVLVSPSGSDLQGLPGCDHRRPTAITEQGCWWSAACPLSPHGPACMAALDVSDVLLAVERATGAAG</sequence>
<proteinExistence type="predicted"/>
<reference evidence="2 3" key="1">
    <citation type="submission" date="2013-07" db="EMBL/GenBank/DDBJ databases">
        <authorList>
            <consortium name="DOE Joint Genome Institute"/>
            <person name="Reeve W."/>
            <person name="Huntemann M."/>
            <person name="Han J."/>
            <person name="Chen A."/>
            <person name="Kyrpides N."/>
            <person name="Mavromatis K."/>
            <person name="Markowitz V."/>
            <person name="Palaniappan K."/>
            <person name="Ivanova N."/>
            <person name="Schaumberg A."/>
            <person name="Pati A."/>
            <person name="Liolios K."/>
            <person name="Nordberg H.P."/>
            <person name="Cantor M.N."/>
            <person name="Hua S.X."/>
            <person name="Woyke T."/>
        </authorList>
    </citation>
    <scope>NUCLEOTIDE SEQUENCE [LARGE SCALE GENOMIC DNA]</scope>
    <source>
        <strain evidence="2 3">DSM 43889</strain>
    </source>
</reference>
<reference evidence="2 3" key="2">
    <citation type="submission" date="2022-06" db="EMBL/GenBank/DDBJ databases">
        <title>Genomic Encyclopedia of Type Strains, Phase I: the one thousand microbial genomes (KMG-I) project.</title>
        <authorList>
            <person name="Kyrpides N."/>
        </authorList>
    </citation>
    <scope>NUCLEOTIDE SEQUENCE [LARGE SCALE GENOMIC DNA]</scope>
    <source>
        <strain evidence="2 3">DSM 43889</strain>
    </source>
</reference>
<dbReference type="EMBL" id="AUBJ02000001">
    <property type="protein sequence ID" value="MCP2329842.1"/>
    <property type="molecule type" value="Genomic_DNA"/>
</dbReference>
<name>A0ABT1JBH0_ACTCY</name>
<organism evidence="2 3">
    <name type="scientific">Actinoalloteichus caeruleus DSM 43889</name>
    <dbReference type="NCBI Taxonomy" id="1120930"/>
    <lineage>
        <taxon>Bacteria</taxon>
        <taxon>Bacillati</taxon>
        <taxon>Actinomycetota</taxon>
        <taxon>Actinomycetes</taxon>
        <taxon>Pseudonocardiales</taxon>
        <taxon>Pseudonocardiaceae</taxon>
        <taxon>Actinoalloteichus</taxon>
        <taxon>Actinoalloteichus cyanogriseus</taxon>
    </lineage>
</organism>
<dbReference type="RefSeq" id="WP_253860085.1">
    <property type="nucleotide sequence ID" value="NZ_AUBJ02000001.1"/>
</dbReference>
<feature type="region of interest" description="Disordered" evidence="1">
    <location>
        <begin position="186"/>
        <end position="246"/>
    </location>
</feature>
<protein>
    <submittedName>
        <fullName evidence="2">Glycosyltransferase family 9 (Heptosyltransferase)</fullName>
    </submittedName>
</protein>
<accession>A0ABT1JBH0</accession>
<gene>
    <name evidence="2" type="ORF">G443_000112</name>
</gene>
<evidence type="ECO:0000313" key="2">
    <source>
        <dbReference type="EMBL" id="MCP2329842.1"/>
    </source>
</evidence>
<feature type="compositionally biased region" description="Gly residues" evidence="1">
    <location>
        <begin position="202"/>
        <end position="213"/>
    </location>
</feature>
<dbReference type="SUPFAM" id="SSF53756">
    <property type="entry name" value="UDP-Glycosyltransferase/glycogen phosphorylase"/>
    <property type="match status" value="1"/>
</dbReference>